<dbReference type="PANTHER" id="PTHR35910">
    <property type="entry name" value="2EXR DOMAIN-CONTAINING PROTEIN"/>
    <property type="match status" value="1"/>
</dbReference>
<dbReference type="CDD" id="cd11296">
    <property type="entry name" value="O-FucT_like"/>
    <property type="match status" value="1"/>
</dbReference>
<evidence type="ECO:0000313" key="3">
    <source>
        <dbReference type="EMBL" id="KAK2598661.1"/>
    </source>
</evidence>
<dbReference type="Pfam" id="PF20150">
    <property type="entry name" value="2EXR"/>
    <property type="match status" value="1"/>
</dbReference>
<comment type="caution">
    <text evidence="3">The sequence shown here is derived from an EMBL/GenBank/DDBJ whole genome shotgun (WGS) entry which is preliminary data.</text>
</comment>
<protein>
    <recommendedName>
        <fullName evidence="2">2EXR domain-containing protein</fullName>
    </recommendedName>
</protein>
<name>A0AAD9S445_PHOAM</name>
<dbReference type="Proteomes" id="UP001265746">
    <property type="component" value="Unassembled WGS sequence"/>
</dbReference>
<feature type="domain" description="2EXR" evidence="2">
    <location>
        <begin position="23"/>
        <end position="139"/>
    </location>
</feature>
<sequence length="846" mass="96064">MDSELNIAASDSTFKATAQDGVFPLFPFLPKELRLQIWEEATPRERLIQLTVAIPHDRDEGEEPPYIRYLEKNHLGNPVSGSGYLLYAKDASIGHELFSVNREARQVALDFYRIHIPCQVEEPGHWQRTLYLNPEHDVLQIRAEAPVKESLVDFLWDLKAYDPKGVGLLKVAWDLMGFCGNDLQYLKRSDLLLIRQRKALVETLSQLQEVWFVYIEANKHGCKKATDRPGNIIPYDGEVTAFESIGPDARGGVETELQQLYMGSVDPRELIWRWKRLLRTWEIQHQPGQVRYRLMVAQKPVYSPDAWRISRLPRLMKSLSIRNEERKDDVEATADAAEDGPVPGEGKQQGTRALEPVTVGFWSFPLDADRLHRVSLPSFNNMLSPSRGALFLVIALCLLWGFHLGAYLNPETSDTSGSYFDFKSRGTGSPLSSHVHTYFEQVFSVEKPQDYKFSAVKAACERTQWQEQNRNTYLRCDGINAGMTSIISQVKVCFKMAIDTGVHLILPNMPLRDSDDLLKFNLLNASAYMDYDQWFDHEHVLASMSRACPQMNIIQSKDVGTPSLPVLNEWKMDIGSAPGFRMLSGYFWVGRPFKSWFDSELAQLRFFSSVSSKDEVEQENTSELSRSTAEKGATVLQIASQFLLFRLTDDPTGREVALWNDLAHLVRFTETPRKLTNRILSHIDRPYFGVHFRTERDNIWSSFENQLQVDLDALDQAWAQYGSAAQEKPLVYLACGDEGQIEKFSRAAAQRGWTVTSKYDIAKDYPATLKMIKEMPFDFQGAVDMGVMLESHFFLGITGSAFSSSVANMRDTTGRYRGSSLLYADDGNARTHLFNDGDASGYPCCL</sequence>
<evidence type="ECO:0000313" key="4">
    <source>
        <dbReference type="Proteomes" id="UP001265746"/>
    </source>
</evidence>
<keyword evidence="4" id="KW-1185">Reference proteome</keyword>
<evidence type="ECO:0000259" key="2">
    <source>
        <dbReference type="Pfam" id="PF20150"/>
    </source>
</evidence>
<feature type="region of interest" description="Disordered" evidence="1">
    <location>
        <begin position="326"/>
        <end position="350"/>
    </location>
</feature>
<gene>
    <name evidence="3" type="ORF">N8I77_012056</name>
</gene>
<accession>A0AAD9S445</accession>
<reference evidence="3" key="1">
    <citation type="submission" date="2023-06" db="EMBL/GenBank/DDBJ databases">
        <authorList>
            <person name="Noh H."/>
        </authorList>
    </citation>
    <scope>NUCLEOTIDE SEQUENCE</scope>
    <source>
        <strain evidence="3">DUCC20226</strain>
    </source>
</reference>
<dbReference type="EMBL" id="JAUJFL010000008">
    <property type="protein sequence ID" value="KAK2598661.1"/>
    <property type="molecule type" value="Genomic_DNA"/>
</dbReference>
<dbReference type="InterPro" id="IPR045518">
    <property type="entry name" value="2EXR"/>
</dbReference>
<dbReference type="Gene3D" id="3.40.50.11350">
    <property type="match status" value="1"/>
</dbReference>
<dbReference type="AlphaFoldDB" id="A0AAD9S445"/>
<proteinExistence type="predicted"/>
<dbReference type="PANTHER" id="PTHR35910:SF1">
    <property type="entry name" value="2EXR DOMAIN-CONTAINING PROTEIN"/>
    <property type="match status" value="1"/>
</dbReference>
<evidence type="ECO:0000256" key="1">
    <source>
        <dbReference type="SAM" id="MobiDB-lite"/>
    </source>
</evidence>
<organism evidence="3 4">
    <name type="scientific">Phomopsis amygdali</name>
    <name type="common">Fusicoccum amygdali</name>
    <dbReference type="NCBI Taxonomy" id="1214568"/>
    <lineage>
        <taxon>Eukaryota</taxon>
        <taxon>Fungi</taxon>
        <taxon>Dikarya</taxon>
        <taxon>Ascomycota</taxon>
        <taxon>Pezizomycotina</taxon>
        <taxon>Sordariomycetes</taxon>
        <taxon>Sordariomycetidae</taxon>
        <taxon>Diaporthales</taxon>
        <taxon>Diaporthaceae</taxon>
        <taxon>Diaporthe</taxon>
    </lineage>
</organism>